<dbReference type="Proteomes" id="UP000189818">
    <property type="component" value="Unassembled WGS sequence"/>
</dbReference>
<feature type="domain" description="TehB/YeaR-like" evidence="1">
    <location>
        <begin position="8"/>
        <end position="82"/>
    </location>
</feature>
<accession>A0A1T5DC89</accession>
<dbReference type="AlphaFoldDB" id="A0A1T5DC89"/>
<dbReference type="InterPro" id="IPR014710">
    <property type="entry name" value="RmlC-like_jellyroll"/>
</dbReference>
<evidence type="ECO:0000259" key="1">
    <source>
        <dbReference type="Pfam" id="PF09313"/>
    </source>
</evidence>
<gene>
    <name evidence="2" type="ORF">SAMN06295920_10574</name>
</gene>
<dbReference type="Pfam" id="PF09313">
    <property type="entry name" value="TehB-like"/>
    <property type="match status" value="1"/>
</dbReference>
<dbReference type="InterPro" id="IPR015392">
    <property type="entry name" value="TehB/YeaR-like_dom"/>
</dbReference>
<dbReference type="SUPFAM" id="SSF51197">
    <property type="entry name" value="Clavaminate synthase-like"/>
    <property type="match status" value="1"/>
</dbReference>
<dbReference type="RefSeq" id="WP_079648462.1">
    <property type="nucleotide sequence ID" value="NZ_FUYM01000005.1"/>
</dbReference>
<dbReference type="OrthoDB" id="7282222at2"/>
<protein>
    <submittedName>
        <fullName evidence="2">Uncharacterized protein, possibly involved in tellurite resistance</fullName>
    </submittedName>
</protein>
<keyword evidence="3" id="KW-1185">Reference proteome</keyword>
<evidence type="ECO:0000313" key="2">
    <source>
        <dbReference type="EMBL" id="SKB69241.1"/>
    </source>
</evidence>
<sequence length="90" mass="10026">MTAPAPYRSTPTFDNATLPMALQRRHSTKAGVWGAVRVIEGRLLLTYLDPESEVVLDSGHAAVLRPEQPHFVTPQGHMRMQVDFYDQPPG</sequence>
<organism evidence="2 3">
    <name type="scientific">Rhizorhabdus histidinilytica</name>
    <dbReference type="NCBI Taxonomy" id="439228"/>
    <lineage>
        <taxon>Bacteria</taxon>
        <taxon>Pseudomonadati</taxon>
        <taxon>Pseudomonadota</taxon>
        <taxon>Alphaproteobacteria</taxon>
        <taxon>Sphingomonadales</taxon>
        <taxon>Sphingomonadaceae</taxon>
        <taxon>Rhizorhabdus</taxon>
    </lineage>
</organism>
<reference evidence="3" key="1">
    <citation type="submission" date="2017-02" db="EMBL/GenBank/DDBJ databases">
        <authorList>
            <person name="Varghese N."/>
            <person name="Submissions S."/>
        </authorList>
    </citation>
    <scope>NUCLEOTIDE SEQUENCE [LARGE SCALE GENOMIC DNA]</scope>
    <source>
        <strain evidence="3">UM2</strain>
    </source>
</reference>
<dbReference type="EMBL" id="FUYM01000005">
    <property type="protein sequence ID" value="SKB69241.1"/>
    <property type="molecule type" value="Genomic_DNA"/>
</dbReference>
<evidence type="ECO:0000313" key="3">
    <source>
        <dbReference type="Proteomes" id="UP000189818"/>
    </source>
</evidence>
<name>A0A1T5DC89_9SPHN</name>
<dbReference type="STRING" id="439228.SAMN06295920_10574"/>
<proteinExistence type="predicted"/>
<dbReference type="Gene3D" id="2.60.120.10">
    <property type="entry name" value="Jelly Rolls"/>
    <property type="match status" value="1"/>
</dbReference>